<dbReference type="Gene3D" id="1.10.418.10">
    <property type="entry name" value="Calponin-like domain"/>
    <property type="match status" value="1"/>
</dbReference>
<dbReference type="InterPro" id="IPR001715">
    <property type="entry name" value="CH_dom"/>
</dbReference>
<sequence>MTEILCRWLNEDVRVAHKLSDANLAEQFSGGYLFGEVLTKYGLQEDFPLFSKGRSSEAKLNNFMRLEPTFRLLEVPFNINLARDVMNERPGAAMRLLYQLFVALNRMKASIYTTGRKQELNGQSLEFTRSPGRMKLERVETSIFRERLRQQTPRQVDLNFEELVDKFKERQRVYEEGVTRDRQRQAEKLRQDQRDNCQRALERAREGREKQNLMYSKLKPLSPTKTPQSKDQLLARG</sequence>
<accession>A0AA35S4X3</accession>
<dbReference type="EMBL" id="CASHTH010001968">
    <property type="protein sequence ID" value="CAI8022612.1"/>
    <property type="molecule type" value="Genomic_DNA"/>
</dbReference>
<feature type="compositionally biased region" description="Basic and acidic residues" evidence="1">
    <location>
        <begin position="184"/>
        <end position="211"/>
    </location>
</feature>
<dbReference type="PROSITE" id="PS50021">
    <property type="entry name" value="CH"/>
    <property type="match status" value="1"/>
</dbReference>
<reference evidence="3" key="1">
    <citation type="submission" date="2023-03" db="EMBL/GenBank/DDBJ databases">
        <authorList>
            <person name="Steffen K."/>
            <person name="Cardenas P."/>
        </authorList>
    </citation>
    <scope>NUCLEOTIDE SEQUENCE</scope>
</reference>
<name>A0AA35S4X3_GEOBA</name>
<dbReference type="AlphaFoldDB" id="A0AA35S4X3"/>
<dbReference type="InterPro" id="IPR010441">
    <property type="entry name" value="CH_2"/>
</dbReference>
<dbReference type="PANTHER" id="PTHR14919">
    <property type="entry name" value="KPL2-RELATED"/>
    <property type="match status" value="1"/>
</dbReference>
<proteinExistence type="predicted"/>
<keyword evidence="3" id="KW-0282">Flagellum</keyword>
<dbReference type="GO" id="GO:0005737">
    <property type="term" value="C:cytoplasm"/>
    <property type="evidence" value="ECO:0007669"/>
    <property type="project" value="UniProtKB-ARBA"/>
</dbReference>
<feature type="region of interest" description="Disordered" evidence="1">
    <location>
        <begin position="184"/>
        <end position="237"/>
    </location>
</feature>
<evidence type="ECO:0000256" key="1">
    <source>
        <dbReference type="SAM" id="MobiDB-lite"/>
    </source>
</evidence>
<comment type="caution">
    <text evidence="3">The sequence shown here is derived from an EMBL/GenBank/DDBJ whole genome shotgun (WGS) entry which is preliminary data.</text>
</comment>
<dbReference type="Proteomes" id="UP001174909">
    <property type="component" value="Unassembled WGS sequence"/>
</dbReference>
<organism evidence="3 4">
    <name type="scientific">Geodia barretti</name>
    <name type="common">Barrett's horny sponge</name>
    <dbReference type="NCBI Taxonomy" id="519541"/>
    <lineage>
        <taxon>Eukaryota</taxon>
        <taxon>Metazoa</taxon>
        <taxon>Porifera</taxon>
        <taxon>Demospongiae</taxon>
        <taxon>Heteroscleromorpha</taxon>
        <taxon>Tetractinellida</taxon>
        <taxon>Astrophorina</taxon>
        <taxon>Geodiidae</taxon>
        <taxon>Geodia</taxon>
    </lineage>
</organism>
<keyword evidence="3" id="KW-0969">Cilium</keyword>
<keyword evidence="4" id="KW-1185">Reference proteome</keyword>
<gene>
    <name evidence="3" type="ORF">GBAR_LOCUS13263</name>
</gene>
<evidence type="ECO:0000313" key="4">
    <source>
        <dbReference type="Proteomes" id="UP001174909"/>
    </source>
</evidence>
<dbReference type="PANTHER" id="PTHR14919:SF0">
    <property type="entry name" value="SPERM FLAGELLAR PROTEIN 2"/>
    <property type="match status" value="1"/>
</dbReference>
<evidence type="ECO:0000259" key="2">
    <source>
        <dbReference type="PROSITE" id="PS50021"/>
    </source>
</evidence>
<dbReference type="Pfam" id="PF06294">
    <property type="entry name" value="CH_2"/>
    <property type="match status" value="1"/>
</dbReference>
<keyword evidence="3" id="KW-0966">Cell projection</keyword>
<protein>
    <submittedName>
        <fullName evidence="3">Sperm flagellar protein 2</fullName>
    </submittedName>
</protein>
<dbReference type="InterPro" id="IPR052634">
    <property type="entry name" value="Sperm_flagellar-bone_growth"/>
</dbReference>
<evidence type="ECO:0000313" key="3">
    <source>
        <dbReference type="EMBL" id="CAI8022612.1"/>
    </source>
</evidence>
<feature type="domain" description="Calponin-homology (CH)" evidence="2">
    <location>
        <begin position="1"/>
        <end position="105"/>
    </location>
</feature>
<dbReference type="InterPro" id="IPR036872">
    <property type="entry name" value="CH_dom_sf"/>
</dbReference>